<keyword evidence="2" id="KW-1185">Reference proteome</keyword>
<sequence>MSTQQLRYMYRLMKRRVHSLHVDTGSWPSYKVKRMEVELLGLWAMCKVLRALKEYMIC</sequence>
<evidence type="ECO:0000313" key="1">
    <source>
        <dbReference type="EMBL" id="KAF5810011.1"/>
    </source>
</evidence>
<dbReference type="EMBL" id="MNCJ02000319">
    <property type="protein sequence ID" value="KAF5810011.1"/>
    <property type="molecule type" value="Genomic_DNA"/>
</dbReference>
<reference evidence="1" key="1">
    <citation type="journal article" date="2017" name="Nature">
        <title>The sunflower genome provides insights into oil metabolism, flowering and Asterid evolution.</title>
        <authorList>
            <person name="Badouin H."/>
            <person name="Gouzy J."/>
            <person name="Grassa C.J."/>
            <person name="Murat F."/>
            <person name="Staton S.E."/>
            <person name="Cottret L."/>
            <person name="Lelandais-Briere C."/>
            <person name="Owens G.L."/>
            <person name="Carrere S."/>
            <person name="Mayjonade B."/>
            <person name="Legrand L."/>
            <person name="Gill N."/>
            <person name="Kane N.C."/>
            <person name="Bowers J.E."/>
            <person name="Hubner S."/>
            <person name="Bellec A."/>
            <person name="Berard A."/>
            <person name="Berges H."/>
            <person name="Blanchet N."/>
            <person name="Boniface M.C."/>
            <person name="Brunel D."/>
            <person name="Catrice O."/>
            <person name="Chaidir N."/>
            <person name="Claudel C."/>
            <person name="Donnadieu C."/>
            <person name="Faraut T."/>
            <person name="Fievet G."/>
            <person name="Helmstetter N."/>
            <person name="King M."/>
            <person name="Knapp S.J."/>
            <person name="Lai Z."/>
            <person name="Le Paslier M.C."/>
            <person name="Lippi Y."/>
            <person name="Lorenzon L."/>
            <person name="Mandel J.R."/>
            <person name="Marage G."/>
            <person name="Marchand G."/>
            <person name="Marquand E."/>
            <person name="Bret-Mestries E."/>
            <person name="Morien E."/>
            <person name="Nambeesan S."/>
            <person name="Nguyen T."/>
            <person name="Pegot-Espagnet P."/>
            <person name="Pouilly N."/>
            <person name="Raftis F."/>
            <person name="Sallet E."/>
            <person name="Schiex T."/>
            <person name="Thomas J."/>
            <person name="Vandecasteele C."/>
            <person name="Vares D."/>
            <person name="Vear F."/>
            <person name="Vautrin S."/>
            <person name="Crespi M."/>
            <person name="Mangin B."/>
            <person name="Burke J.M."/>
            <person name="Salse J."/>
            <person name="Munos S."/>
            <person name="Vincourt P."/>
            <person name="Rieseberg L.H."/>
            <person name="Langlade N.B."/>
        </authorList>
    </citation>
    <scope>NUCLEOTIDE SEQUENCE</scope>
    <source>
        <tissue evidence="1">Leaves</tissue>
    </source>
</reference>
<gene>
    <name evidence="1" type="ORF">HanXRQr2_Chr04g0164301</name>
</gene>
<dbReference type="Proteomes" id="UP000215914">
    <property type="component" value="Unassembled WGS sequence"/>
</dbReference>
<reference evidence="1" key="2">
    <citation type="submission" date="2020-06" db="EMBL/GenBank/DDBJ databases">
        <title>Helianthus annuus Genome sequencing and assembly Release 2.</title>
        <authorList>
            <person name="Gouzy J."/>
            <person name="Langlade N."/>
            <person name="Munos S."/>
        </authorList>
    </citation>
    <scope>NUCLEOTIDE SEQUENCE</scope>
    <source>
        <tissue evidence="1">Leaves</tissue>
    </source>
</reference>
<proteinExistence type="predicted"/>
<evidence type="ECO:0000313" key="2">
    <source>
        <dbReference type="Proteomes" id="UP000215914"/>
    </source>
</evidence>
<organism evidence="1 2">
    <name type="scientific">Helianthus annuus</name>
    <name type="common">Common sunflower</name>
    <dbReference type="NCBI Taxonomy" id="4232"/>
    <lineage>
        <taxon>Eukaryota</taxon>
        <taxon>Viridiplantae</taxon>
        <taxon>Streptophyta</taxon>
        <taxon>Embryophyta</taxon>
        <taxon>Tracheophyta</taxon>
        <taxon>Spermatophyta</taxon>
        <taxon>Magnoliopsida</taxon>
        <taxon>eudicotyledons</taxon>
        <taxon>Gunneridae</taxon>
        <taxon>Pentapetalae</taxon>
        <taxon>asterids</taxon>
        <taxon>campanulids</taxon>
        <taxon>Asterales</taxon>
        <taxon>Asteraceae</taxon>
        <taxon>Asteroideae</taxon>
        <taxon>Heliantheae alliance</taxon>
        <taxon>Heliantheae</taxon>
        <taxon>Helianthus</taxon>
    </lineage>
</organism>
<name>A0A9K3J707_HELAN</name>
<comment type="caution">
    <text evidence="1">The sequence shown here is derived from an EMBL/GenBank/DDBJ whole genome shotgun (WGS) entry which is preliminary data.</text>
</comment>
<accession>A0A9K3J707</accession>
<dbReference type="Gramene" id="mRNA:HanXRQr2_Chr04g0164301">
    <property type="protein sequence ID" value="mRNA:HanXRQr2_Chr04g0164301"/>
    <property type="gene ID" value="HanXRQr2_Chr04g0164301"/>
</dbReference>
<protein>
    <submittedName>
        <fullName evidence="1">Uncharacterized protein</fullName>
    </submittedName>
</protein>
<dbReference type="AlphaFoldDB" id="A0A9K3J707"/>